<dbReference type="STRING" id="1385511.GCA_000425225_00647"/>
<name>A0A0A5G218_9BACI</name>
<dbReference type="Proteomes" id="UP000030403">
    <property type="component" value="Unassembled WGS sequence"/>
</dbReference>
<protein>
    <submittedName>
        <fullName evidence="2">Uncharacterized protein</fullName>
    </submittedName>
</protein>
<evidence type="ECO:0000313" key="2">
    <source>
        <dbReference type="EMBL" id="KGX86064.1"/>
    </source>
</evidence>
<evidence type="ECO:0000313" key="3">
    <source>
        <dbReference type="Proteomes" id="UP000030403"/>
    </source>
</evidence>
<dbReference type="eggNOG" id="ENOG502ZK70">
    <property type="taxonomic scope" value="Bacteria"/>
</dbReference>
<sequence>MAKQNEPSKNNEPLDFNQFMFGRPANDKQPTSQPKAEEDESFDIFDTTSTLFETYRQLSPYFEHITNIIKKMK</sequence>
<proteinExistence type="predicted"/>
<evidence type="ECO:0000256" key="1">
    <source>
        <dbReference type="SAM" id="MobiDB-lite"/>
    </source>
</evidence>
<dbReference type="OrthoDB" id="2974234at2"/>
<feature type="compositionally biased region" description="Polar residues" evidence="1">
    <location>
        <begin position="1"/>
        <end position="11"/>
    </location>
</feature>
<dbReference type="RefSeq" id="WP_027448094.1">
    <property type="nucleotide sequence ID" value="NZ_AVPF01000034.1"/>
</dbReference>
<comment type="caution">
    <text evidence="2">The sequence shown here is derived from an EMBL/GenBank/DDBJ whole genome shotgun (WGS) entry which is preliminary data.</text>
</comment>
<accession>A0A0A5G218</accession>
<reference evidence="2 3" key="1">
    <citation type="submission" date="2013-08" db="EMBL/GenBank/DDBJ databases">
        <authorList>
            <person name="Huang J."/>
            <person name="Wang G."/>
        </authorList>
    </citation>
    <scope>NUCLEOTIDE SEQUENCE [LARGE SCALE GENOMIC DNA]</scope>
    <source>
        <strain evidence="2 3">BH030004</strain>
    </source>
</reference>
<keyword evidence="3" id="KW-1185">Reference proteome</keyword>
<organism evidence="2 3">
    <name type="scientific">Pontibacillus marinus BH030004 = DSM 16465</name>
    <dbReference type="NCBI Taxonomy" id="1385511"/>
    <lineage>
        <taxon>Bacteria</taxon>
        <taxon>Bacillati</taxon>
        <taxon>Bacillota</taxon>
        <taxon>Bacilli</taxon>
        <taxon>Bacillales</taxon>
        <taxon>Bacillaceae</taxon>
        <taxon>Pontibacillus</taxon>
    </lineage>
</organism>
<dbReference type="EMBL" id="AVPF01000034">
    <property type="protein sequence ID" value="KGX86064.1"/>
    <property type="molecule type" value="Genomic_DNA"/>
</dbReference>
<dbReference type="AlphaFoldDB" id="A0A0A5G218"/>
<gene>
    <name evidence="2" type="ORF">N783_12805</name>
</gene>
<feature type="region of interest" description="Disordered" evidence="1">
    <location>
        <begin position="1"/>
        <end position="40"/>
    </location>
</feature>